<dbReference type="EMBL" id="CP069111">
    <property type="protein sequence ID" value="QSS61270.1"/>
    <property type="molecule type" value="Genomic_DNA"/>
</dbReference>
<gene>
    <name evidence="1" type="ORF">I7I51_03443</name>
</gene>
<name>A0A8A1M7L6_AJECA</name>
<protein>
    <submittedName>
        <fullName evidence="1">Uncharacterized protein</fullName>
    </submittedName>
</protein>
<evidence type="ECO:0000313" key="1">
    <source>
        <dbReference type="EMBL" id="QSS61270.1"/>
    </source>
</evidence>
<dbReference type="AlphaFoldDB" id="A0A8A1M7L6"/>
<evidence type="ECO:0000313" key="2">
    <source>
        <dbReference type="Proteomes" id="UP000663671"/>
    </source>
</evidence>
<proteinExistence type="predicted"/>
<organism evidence="1 2">
    <name type="scientific">Ajellomyces capsulatus</name>
    <name type="common">Darling's disease fungus</name>
    <name type="synonym">Histoplasma capsulatum</name>
    <dbReference type="NCBI Taxonomy" id="5037"/>
    <lineage>
        <taxon>Eukaryota</taxon>
        <taxon>Fungi</taxon>
        <taxon>Dikarya</taxon>
        <taxon>Ascomycota</taxon>
        <taxon>Pezizomycotina</taxon>
        <taxon>Eurotiomycetes</taxon>
        <taxon>Eurotiomycetidae</taxon>
        <taxon>Onygenales</taxon>
        <taxon>Ajellomycetaceae</taxon>
        <taxon>Histoplasma</taxon>
    </lineage>
</organism>
<reference evidence="1" key="1">
    <citation type="submission" date="2021-01" db="EMBL/GenBank/DDBJ databases">
        <title>Chromosome-level genome assembly of a human fungal pathogen reveals clustering of transcriptionally co-regulated genes.</title>
        <authorList>
            <person name="Voorhies M."/>
            <person name="Cohen S."/>
            <person name="Shea T.P."/>
            <person name="Petrus S."/>
            <person name="Munoz J.F."/>
            <person name="Poplawski S."/>
            <person name="Goldman W.E."/>
            <person name="Michael T."/>
            <person name="Cuomo C.A."/>
            <person name="Sil A."/>
            <person name="Beyhan S."/>
        </authorList>
    </citation>
    <scope>NUCLEOTIDE SEQUENCE</scope>
    <source>
        <strain evidence="1">WU24</strain>
    </source>
</reference>
<accession>A0A8A1M7L6</accession>
<dbReference type="Proteomes" id="UP000663671">
    <property type="component" value="Chromosome 5"/>
</dbReference>
<sequence length="155" mass="18121">MYLYRIHRRAETSSIRIPVEVRNEVLELEIRLMAKIRFNSLSLRCDLLVEYLMPTRNIQEPLAQKAAFRKPEISAQPIRPQATVRTTTFLQVFPRLCDLIYNFIHTSGINISQLSNDTLKITRQEHLIFGSWALQHCKIFHRLAKNTISPVGYVE</sequence>
<dbReference type="VEuPathDB" id="FungiDB:I7I51_03443"/>